<dbReference type="AlphaFoldDB" id="A0A1W2FB29"/>
<name>A0A1W2FB29_KIBAR</name>
<organism evidence="2 3">
    <name type="scientific">Kibdelosporangium aridum</name>
    <dbReference type="NCBI Taxonomy" id="2030"/>
    <lineage>
        <taxon>Bacteria</taxon>
        <taxon>Bacillati</taxon>
        <taxon>Actinomycetota</taxon>
        <taxon>Actinomycetes</taxon>
        <taxon>Pseudonocardiales</taxon>
        <taxon>Pseudonocardiaceae</taxon>
        <taxon>Kibdelosporangium</taxon>
    </lineage>
</organism>
<dbReference type="Pfam" id="PF13531">
    <property type="entry name" value="SBP_bac_11"/>
    <property type="match status" value="1"/>
</dbReference>
<keyword evidence="3" id="KW-1185">Reference proteome</keyword>
<dbReference type="Gene3D" id="3.40.50.410">
    <property type="entry name" value="von Willebrand factor, type A domain"/>
    <property type="match status" value="1"/>
</dbReference>
<evidence type="ECO:0000313" key="3">
    <source>
        <dbReference type="Proteomes" id="UP000192674"/>
    </source>
</evidence>
<dbReference type="InterPro" id="IPR036465">
    <property type="entry name" value="vWFA_dom_sf"/>
</dbReference>
<protein>
    <submittedName>
        <fullName evidence="2">von Willebrand factor type A domain-containing protein</fullName>
    </submittedName>
</protein>
<accession>A0A1W2FB29</accession>
<dbReference type="Proteomes" id="UP000192674">
    <property type="component" value="Unassembled WGS sequence"/>
</dbReference>
<keyword evidence="1" id="KW-0812">Transmembrane</keyword>
<dbReference type="SUPFAM" id="SSF53300">
    <property type="entry name" value="vWA-like"/>
    <property type="match status" value="1"/>
</dbReference>
<evidence type="ECO:0000256" key="1">
    <source>
        <dbReference type="SAM" id="Phobius"/>
    </source>
</evidence>
<sequence length="605" mass="64435">MINAALIAIGTVTVAVVTDPPDGVLGWTAFTLGALLLAVVGAGMVELVLRWLRRLPYRRIGAVVVVGAVASGVMWVAKPWIAQAIEDVFVPCAQSTQVKALTTPELLAPYRTLANQFEDAVAERNGDCRPVEVHVSAMPAARAAEGISAEWTDEYLREAPRPDIWLPETKMHVDEVYTRGQITRFGPGMKITDSIGSTPVVLAVPAASGIDPKQPEWKGQTWAALIRQLQEAGIGLVRPARSTVSEFATVAIYASEGGTVHLRSSPERARSIESWLDSSMRAGQYPPGGSVAALLRRQHELGPSAAAMVLSELDLIRYNEEVRRGARGRGCDARNGPEKCMFAVYPVDTHTLDLPLVMLQWAGVRRSAAQEKAAEDFKSWLDSPDGRTAMVLQRLRPPPGTPLQAPLSEENGVLQGGPVANAKDKLTSPPAGVRAELLTIQQAVRTTGRVLISLDASGSMRERVGAETRYELAVKAITEVAGKHAPMSYNVFSSTMGVRQVDLASIGQVQPAGNTPQHRAILDGMHTVGQGGVLVLVTDGNNNVNDVSPDQLAAQTGVRVLVLAFGEANCGTQVLMDLTSRTGGGCRQAGVDTLSADLASLLQGV</sequence>
<evidence type="ECO:0000313" key="2">
    <source>
        <dbReference type="EMBL" id="SMD19111.1"/>
    </source>
</evidence>
<feature type="transmembrane region" description="Helical" evidence="1">
    <location>
        <begin position="60"/>
        <end position="77"/>
    </location>
</feature>
<feature type="transmembrane region" description="Helical" evidence="1">
    <location>
        <begin position="25"/>
        <end position="48"/>
    </location>
</feature>
<dbReference type="EMBL" id="FWXV01000005">
    <property type="protein sequence ID" value="SMD19111.1"/>
    <property type="molecule type" value="Genomic_DNA"/>
</dbReference>
<keyword evidence="1" id="KW-1133">Transmembrane helix</keyword>
<proteinExistence type="predicted"/>
<reference evidence="2 3" key="1">
    <citation type="submission" date="2017-04" db="EMBL/GenBank/DDBJ databases">
        <authorList>
            <person name="Afonso C.L."/>
            <person name="Miller P.J."/>
            <person name="Scott M.A."/>
            <person name="Spackman E."/>
            <person name="Goraichik I."/>
            <person name="Dimitrov K.M."/>
            <person name="Suarez D.L."/>
            <person name="Swayne D.E."/>
        </authorList>
    </citation>
    <scope>NUCLEOTIDE SEQUENCE [LARGE SCALE GENOMIC DNA]</scope>
    <source>
        <strain evidence="2 3">DSM 43828</strain>
    </source>
</reference>
<keyword evidence="1" id="KW-0472">Membrane</keyword>
<dbReference type="SUPFAM" id="SSF53850">
    <property type="entry name" value="Periplasmic binding protein-like II"/>
    <property type="match status" value="1"/>
</dbReference>
<gene>
    <name evidence="2" type="ORF">SAMN05661093_06039</name>
</gene>